<feature type="transmembrane region" description="Helical" evidence="1">
    <location>
        <begin position="94"/>
        <end position="115"/>
    </location>
</feature>
<dbReference type="Proteomes" id="UP000601361">
    <property type="component" value="Unassembled WGS sequence"/>
</dbReference>
<organism evidence="2 3">
    <name type="scientific">Hymenobacter glacieicola</name>
    <dbReference type="NCBI Taxonomy" id="1562124"/>
    <lineage>
        <taxon>Bacteria</taxon>
        <taxon>Pseudomonadati</taxon>
        <taxon>Bacteroidota</taxon>
        <taxon>Cytophagia</taxon>
        <taxon>Cytophagales</taxon>
        <taxon>Hymenobacteraceae</taxon>
        <taxon>Hymenobacter</taxon>
    </lineage>
</organism>
<comment type="caution">
    <text evidence="2">The sequence shown here is derived from an EMBL/GenBank/DDBJ whole genome shotgun (WGS) entry which is preliminary data.</text>
</comment>
<evidence type="ECO:0000256" key="1">
    <source>
        <dbReference type="SAM" id="Phobius"/>
    </source>
</evidence>
<keyword evidence="1" id="KW-1133">Transmembrane helix</keyword>
<evidence type="ECO:0000313" key="3">
    <source>
        <dbReference type="Proteomes" id="UP000601361"/>
    </source>
</evidence>
<feature type="transmembrane region" description="Helical" evidence="1">
    <location>
        <begin position="68"/>
        <end position="88"/>
    </location>
</feature>
<keyword evidence="1" id="KW-0472">Membrane</keyword>
<name>A0ABQ1X5Z9_9BACT</name>
<sequence>MNASPSRHYDIRASTLLFISLGAGLLGNLLARQGLFAPAATPYTVGIGVVTLGLFLGLYACIRKGYRWAKILSVGLFVLGLLLFPLTYPVLKTAVGTVTYVVQTLLQFLANFFIVQSLRADKRGSQTQE</sequence>
<feature type="transmembrane region" description="Helical" evidence="1">
    <location>
        <begin position="41"/>
        <end position="61"/>
    </location>
</feature>
<dbReference type="EMBL" id="BMGS01000017">
    <property type="protein sequence ID" value="GGG61531.1"/>
    <property type="molecule type" value="Genomic_DNA"/>
</dbReference>
<gene>
    <name evidence="2" type="ORF">GCM10011378_41950</name>
</gene>
<keyword evidence="1" id="KW-0812">Transmembrane</keyword>
<reference evidence="3" key="1">
    <citation type="journal article" date="2019" name="Int. J. Syst. Evol. Microbiol.">
        <title>The Global Catalogue of Microorganisms (GCM) 10K type strain sequencing project: providing services to taxonomists for standard genome sequencing and annotation.</title>
        <authorList>
            <consortium name="The Broad Institute Genomics Platform"/>
            <consortium name="The Broad Institute Genome Sequencing Center for Infectious Disease"/>
            <person name="Wu L."/>
            <person name="Ma J."/>
        </authorList>
    </citation>
    <scope>NUCLEOTIDE SEQUENCE [LARGE SCALE GENOMIC DNA]</scope>
    <source>
        <strain evidence="3">CGMCC 1.12990</strain>
    </source>
</reference>
<accession>A0ABQ1X5Z9</accession>
<evidence type="ECO:0000313" key="2">
    <source>
        <dbReference type="EMBL" id="GGG61531.1"/>
    </source>
</evidence>
<dbReference type="RefSeq" id="WP_188559819.1">
    <property type="nucleotide sequence ID" value="NZ_BMGS01000017.1"/>
</dbReference>
<protein>
    <submittedName>
        <fullName evidence="2">Uncharacterized protein</fullName>
    </submittedName>
</protein>
<proteinExistence type="predicted"/>
<keyword evidence="3" id="KW-1185">Reference proteome</keyword>